<dbReference type="GO" id="GO:0006351">
    <property type="term" value="P:DNA-templated transcription"/>
    <property type="evidence" value="ECO:0007669"/>
    <property type="project" value="InterPro"/>
</dbReference>
<dbReference type="PANTHER" id="PTHR31527">
    <property type="entry name" value="RE64534P"/>
    <property type="match status" value="1"/>
</dbReference>
<evidence type="ECO:0000313" key="3">
    <source>
        <dbReference type="EMBL" id="RSL83674.1"/>
    </source>
</evidence>
<dbReference type="GO" id="GO:0003677">
    <property type="term" value="F:DNA binding"/>
    <property type="evidence" value="ECO:0007669"/>
    <property type="project" value="InterPro"/>
</dbReference>
<feature type="domain" description="Xylanolytic transcriptional activator regulatory" evidence="2">
    <location>
        <begin position="159"/>
        <end position="232"/>
    </location>
</feature>
<dbReference type="Pfam" id="PF04082">
    <property type="entry name" value="Fungal_trans"/>
    <property type="match status" value="1"/>
</dbReference>
<sequence length="800" mass="88958">MVKTFQSQDDGFDLQIECPTYSDAAWPTRRPSVSRLPQLPPYEHAKQLYAAQHAYIGTIFSFLDPTVFGEHMHEIYSKPLDLSDRQTCLIYCQVLLMFAYGQMYSINQWTGNDGPPGFSYFMQALELLPDIHEEGSVLFVEVLSLVGYFMQNLNRRDAAFLYIGLASRMAISLGLHQEVSDPTLDKTAREHRRRLWWSVYSMDRIICAKSGNPITIADGDIGTGIEPEISSVAILYHYTKLSRILGNIIENVYRKSRKIGSNLVESVQTIMGDLNLWLRNLPPQLRPDFNKPDKDISRESVSMFLHYYQCINMTARPLLFHVVQKRLQDFGRNGTATADWREGLSQTTIVVIEACISAACASTTILAAAAERNLVALILVMVDIAFPPTPREHEAMKQALEILRGMADRGNGHIGARRQSLLNLQTMINKVPSASPATPTVTSAFEAGFDPVLSDPGDGLTGWSDGGEASTGIGSIGDAEGIEVGITDDEDRTIESAFPFSVNHPGESLLGISHTMATQNGERSNPTPSYIASEGSVLYANRVLYTRISETSTRKIVQDFIVPIRSGKAWCVPAGHICRISTPEGPQVGDLNIWNLRNPREKFWASRTKQLHAAHVSTYDRLWSCLPFLRPMVTIVGDSLGGDKYGTDAVGGRVHDLLGTRCDPYVNKMLTGHDFDYHCHSNLTRAIMPWGLTEYDVHDVINLFQVTGLNRDDKYFMRPCPAKPGDYIEFFAEIDVLMALSTCPGGDLSAWSFGGGADDMLATCRPLRVEVWEITDQTVLKDWEPSEPPAYKGLHGIDLS</sequence>
<dbReference type="GO" id="GO:0008270">
    <property type="term" value="F:zinc ion binding"/>
    <property type="evidence" value="ECO:0007669"/>
    <property type="project" value="InterPro"/>
</dbReference>
<name>A0A428S1T2_9HYPO</name>
<dbReference type="STRING" id="1325735.A0A428S1T2"/>
<dbReference type="CDD" id="cd12148">
    <property type="entry name" value="fungal_TF_MHR"/>
    <property type="match status" value="1"/>
</dbReference>
<dbReference type="PANTHER" id="PTHR31527:SF0">
    <property type="entry name" value="RE64534P"/>
    <property type="match status" value="1"/>
</dbReference>
<dbReference type="EMBL" id="NKCK01000371">
    <property type="protein sequence ID" value="RSL83674.1"/>
    <property type="molecule type" value="Genomic_DNA"/>
</dbReference>
<evidence type="ECO:0000313" key="4">
    <source>
        <dbReference type="Proteomes" id="UP000287144"/>
    </source>
</evidence>
<evidence type="ECO:0000259" key="2">
    <source>
        <dbReference type="SMART" id="SM00906"/>
    </source>
</evidence>
<dbReference type="SMART" id="SM00906">
    <property type="entry name" value="Fungal_trans"/>
    <property type="match status" value="1"/>
</dbReference>
<dbReference type="AlphaFoldDB" id="A0A428S1T2"/>
<keyword evidence="4" id="KW-1185">Reference proteome</keyword>
<accession>A0A428S1T2</accession>
<evidence type="ECO:0000256" key="1">
    <source>
        <dbReference type="ARBA" id="ARBA00023242"/>
    </source>
</evidence>
<dbReference type="Proteomes" id="UP000287144">
    <property type="component" value="Unassembled WGS sequence"/>
</dbReference>
<organism evidence="3 4">
    <name type="scientific">Fusarium oligoseptatum</name>
    <dbReference type="NCBI Taxonomy" id="2604345"/>
    <lineage>
        <taxon>Eukaryota</taxon>
        <taxon>Fungi</taxon>
        <taxon>Dikarya</taxon>
        <taxon>Ascomycota</taxon>
        <taxon>Pezizomycotina</taxon>
        <taxon>Sordariomycetes</taxon>
        <taxon>Hypocreomycetidae</taxon>
        <taxon>Hypocreales</taxon>
        <taxon>Nectriaceae</taxon>
        <taxon>Fusarium</taxon>
        <taxon>Fusarium solani species complex</taxon>
    </lineage>
</organism>
<proteinExistence type="predicted"/>
<protein>
    <recommendedName>
        <fullName evidence="2">Xylanolytic transcriptional activator regulatory domain-containing protein</fullName>
    </recommendedName>
</protein>
<reference evidence="3 4" key="1">
    <citation type="submission" date="2017-06" db="EMBL/GenBank/DDBJ databases">
        <title>Comparative genomic analysis of Ambrosia Fusariam Clade fungi.</title>
        <authorList>
            <person name="Stajich J.E."/>
            <person name="Carrillo J."/>
            <person name="Kijimoto T."/>
            <person name="Eskalen A."/>
            <person name="O'Donnell K."/>
            <person name="Kasson M."/>
        </authorList>
    </citation>
    <scope>NUCLEOTIDE SEQUENCE [LARGE SCALE GENOMIC DNA]</scope>
    <source>
        <strain evidence="3 4">NRRL62579</strain>
    </source>
</reference>
<comment type="caution">
    <text evidence="3">The sequence shown here is derived from an EMBL/GenBank/DDBJ whole genome shotgun (WGS) entry which is preliminary data.</text>
</comment>
<keyword evidence="1" id="KW-0539">Nucleus</keyword>
<gene>
    <name evidence="3" type="ORF">CEP52_016652</name>
</gene>
<dbReference type="InterPro" id="IPR018959">
    <property type="entry name" value="DUF1989"/>
</dbReference>
<dbReference type="InterPro" id="IPR007219">
    <property type="entry name" value="XnlR_reg_dom"/>
</dbReference>
<dbReference type="Pfam" id="PF09347">
    <property type="entry name" value="DUF1989"/>
    <property type="match status" value="1"/>
</dbReference>